<feature type="domain" description="Reverse transcriptase" evidence="2">
    <location>
        <begin position="52"/>
        <end position="291"/>
    </location>
</feature>
<dbReference type="KEGG" id="pman:OU5_P0294"/>
<evidence type="ECO:0000313" key="3">
    <source>
        <dbReference type="EMBL" id="AHZ73546.1"/>
    </source>
</evidence>
<dbReference type="InterPro" id="IPR043502">
    <property type="entry name" value="DNA/RNA_pol_sf"/>
</dbReference>
<dbReference type="Pfam" id="PF00078">
    <property type="entry name" value="RVT_1"/>
    <property type="match status" value="1"/>
</dbReference>
<geneLocation type="plasmid" evidence="4"/>
<dbReference type="GeneID" id="46429177"/>
<dbReference type="InterPro" id="IPR043128">
    <property type="entry name" value="Rev_trsase/Diguanyl_cyclase"/>
</dbReference>
<gene>
    <name evidence="3" type="ORF">OU5_P0294</name>
</gene>
<accession>A0A024ELQ2</accession>
<name>A0A024ELQ2_9PSED</name>
<dbReference type="OrthoDB" id="9793236at2"/>
<dbReference type="InterPro" id="IPR013597">
    <property type="entry name" value="Mat_intron_G2"/>
</dbReference>
<dbReference type="PANTHER" id="PTHR34047">
    <property type="entry name" value="NUCLEAR INTRON MATURASE 1, MITOCHONDRIAL-RELATED"/>
    <property type="match status" value="1"/>
</dbReference>
<dbReference type="NCBIfam" id="TIGR04416">
    <property type="entry name" value="group_II_RT_mat"/>
    <property type="match status" value="1"/>
</dbReference>
<comment type="similarity">
    <text evidence="1">Belongs to the bacterial reverse transcriptase family.</text>
</comment>
<protein>
    <submittedName>
        <fullName evidence="3">Reverse transcriptase</fullName>
    </submittedName>
</protein>
<dbReference type="Proteomes" id="UP000026913">
    <property type="component" value="Plasmid unnamed"/>
</dbReference>
<dbReference type="EMBL" id="CP005961">
    <property type="protein sequence ID" value="AHZ73546.1"/>
    <property type="molecule type" value="Genomic_DNA"/>
</dbReference>
<dbReference type="HOGENOM" id="CLU_013584_2_0_6"/>
<dbReference type="Gene3D" id="3.30.70.270">
    <property type="match status" value="1"/>
</dbReference>
<keyword evidence="3" id="KW-0614">Plasmid</keyword>
<reference evidence="3 4" key="1">
    <citation type="journal article" date="2012" name="J. Bacteriol.">
        <title>Genome sequence of cold-adapted Pseudomonas mandelii strain JR-1.</title>
        <authorList>
            <person name="Jang S.H."/>
            <person name="Kim J."/>
            <person name="Kim J."/>
            <person name="Hong S."/>
            <person name="Lee C."/>
        </authorList>
    </citation>
    <scope>NUCLEOTIDE SEQUENCE [LARGE SCALE GENOMIC DNA]</scope>
    <source>
        <strain evidence="3 4">JR-1</strain>
        <plasmid evidence="4">Plasmid</plasmid>
    </source>
</reference>
<dbReference type="Pfam" id="PF08388">
    <property type="entry name" value="GIIM"/>
    <property type="match status" value="1"/>
</dbReference>
<organism evidence="3 4">
    <name type="scientific">Pseudomonas mandelii JR-1</name>
    <dbReference type="NCBI Taxonomy" id="1147786"/>
    <lineage>
        <taxon>Bacteria</taxon>
        <taxon>Pseudomonadati</taxon>
        <taxon>Pseudomonadota</taxon>
        <taxon>Gammaproteobacteria</taxon>
        <taxon>Pseudomonadales</taxon>
        <taxon>Pseudomonadaceae</taxon>
        <taxon>Pseudomonas</taxon>
    </lineage>
</organism>
<dbReference type="InterPro" id="IPR051083">
    <property type="entry name" value="GrpII_Intron_Splice-Mob/Def"/>
</dbReference>
<sequence length="422" mass="49050">MSGVSSAKPYDIAKRTVWDAYQQVRANRGAAGIDDETIADFERDLSKNLYKLWNRMSSGSYFPPPVKQVEIPKASGGTRKLGVPTVGDRVAQTVVKLLIEPELDSIFHSDSYGYRPGRSAKQAVAITRERCWRYDWVVEFDIKAAFDQINHGLLMKAVRLHIKEDWILLYIERWLVAPFETDHGMRVRRERGTPQGGVISPLLMNLFMHYAFDTWMQRTSPNCPFARYADDAVVHCRSRKQAEYVMRSIASRLAACGLTMHPEKSKVVYCKDSNRRAGYPHVSFTFLGFTFRPRKALSKQDQLFTSFLPGASADALKRMRQAVRRWRLNRQTHVTLVDVARLYNPVIQGWSQYYGSFYRTAMLGIFQHIDRALERWARRKYKALHRRKRRISQWLDKMRTVVPRLFHHWRVTGQQGWITGAV</sequence>
<dbReference type="InterPro" id="IPR000477">
    <property type="entry name" value="RT_dom"/>
</dbReference>
<evidence type="ECO:0000259" key="2">
    <source>
        <dbReference type="PROSITE" id="PS50878"/>
    </source>
</evidence>
<dbReference type="InterPro" id="IPR030931">
    <property type="entry name" value="Group_II_RT_mat"/>
</dbReference>
<dbReference type="RefSeq" id="WP_010466266.1">
    <property type="nucleotide sequence ID" value="NZ_CP005961.1"/>
</dbReference>
<keyword evidence="3" id="KW-0695">RNA-directed DNA polymerase</keyword>
<proteinExistence type="inferred from homology"/>
<evidence type="ECO:0000256" key="1">
    <source>
        <dbReference type="ARBA" id="ARBA00034120"/>
    </source>
</evidence>
<dbReference type="GO" id="GO:0003964">
    <property type="term" value="F:RNA-directed DNA polymerase activity"/>
    <property type="evidence" value="ECO:0007669"/>
    <property type="project" value="UniProtKB-KW"/>
</dbReference>
<dbReference type="CDD" id="cd01651">
    <property type="entry name" value="RT_G2_intron"/>
    <property type="match status" value="1"/>
</dbReference>
<evidence type="ECO:0000313" key="4">
    <source>
        <dbReference type="Proteomes" id="UP000026913"/>
    </source>
</evidence>
<dbReference type="PROSITE" id="PS50878">
    <property type="entry name" value="RT_POL"/>
    <property type="match status" value="1"/>
</dbReference>
<keyword evidence="3" id="KW-0808">Transferase</keyword>
<dbReference type="SUPFAM" id="SSF56672">
    <property type="entry name" value="DNA/RNA polymerases"/>
    <property type="match status" value="1"/>
</dbReference>
<dbReference type="AlphaFoldDB" id="A0A024ELQ2"/>
<dbReference type="PANTHER" id="PTHR34047:SF3">
    <property type="entry name" value="BLR2052 PROTEIN"/>
    <property type="match status" value="1"/>
</dbReference>
<keyword evidence="3" id="KW-0548">Nucleotidyltransferase</keyword>